<dbReference type="PATRIC" id="fig|386585.9.peg.390"/>
<evidence type="ECO:0000313" key="1">
    <source>
        <dbReference type="EMBL" id="AAG54589.1"/>
    </source>
</evidence>
<dbReference type="EMBL" id="AE005174">
    <property type="protein sequence ID" value="AAG54589.1"/>
    <property type="molecule type" value="Genomic_DNA"/>
</dbReference>
<reference evidence="2 4" key="2">
    <citation type="submission" date="2016-10" db="EMBL/GenBank/DDBJ databases">
        <title>E. coli O157:H7 PA20.</title>
        <authorList>
            <person name="Uhlich G.A."/>
            <person name="Chen C.-Y."/>
            <person name="Paoli G."/>
        </authorList>
    </citation>
    <scope>NUCLEOTIDE SEQUENCE [LARGE SCALE GENOMIC DNA]</scope>
    <source>
        <strain evidence="2 4">PA20</strain>
    </source>
</reference>
<sequence length="196" mass="23199">MKAQLIYPEYDQVIVSRELEKVEQDIESSKDILKGIVDALDDKKQLLKELSDELYSISDREKYLSLLIERFSLLKDQYFIDLQRIDVVSQANFYLNNFADIYCEFCNTPQKKENEISYDDCFLSCNAEKLKIKSQLKGLIESIGSNVREHELIMLRKNDVNEIYQSEKSDFKTLEDKNIKQYIHLLNHFMNIKTIF</sequence>
<dbReference type="PIR" id="F90665">
    <property type="entry name" value="F90665"/>
</dbReference>
<gene>
    <name evidence="1" type="ordered locus">Z0330</name>
    <name evidence="2" type="ORF">AU473_25315</name>
</gene>
<dbReference type="PIR" id="A85516">
    <property type="entry name" value="A85516"/>
</dbReference>
<dbReference type="EMBL" id="CP017669">
    <property type="protein sequence ID" value="APA44001.1"/>
    <property type="molecule type" value="Genomic_DNA"/>
</dbReference>
<evidence type="ECO:0000313" key="3">
    <source>
        <dbReference type="Proteomes" id="UP000002519"/>
    </source>
</evidence>
<reference evidence="1 3" key="1">
    <citation type="journal article" date="2001" name="Nature">
        <title>Genome sequence of enterohaemorrhagic Escherichia coli O157:H7.</title>
        <authorList>
            <person name="Perna N.T."/>
            <person name="Plunkett G.III."/>
            <person name="Burland V."/>
            <person name="Mau B."/>
            <person name="Glasner J.D."/>
            <person name="Rose D.J."/>
            <person name="Mayhew G.F."/>
            <person name="Evans P.S."/>
            <person name="Gregor J."/>
            <person name="Kirkpatrick H.A."/>
            <person name="Posfai G."/>
            <person name="Hackett J."/>
            <person name="Klink S."/>
            <person name="Boutin A."/>
            <person name="Shao Y."/>
            <person name="Miller L."/>
            <person name="Grotbeck E.J."/>
            <person name="Davis N.W."/>
            <person name="Lim A."/>
            <person name="Dimalanta E."/>
            <person name="Potamousis K."/>
            <person name="Apodaca J."/>
            <person name="Anantharaman T.S."/>
            <person name="Lin J."/>
            <person name="Yen G."/>
            <person name="Schwartz D.C."/>
            <person name="Welch R.A."/>
            <person name="Blattner F.R."/>
        </authorList>
    </citation>
    <scope>NUCLEOTIDE SEQUENCE [LARGE SCALE GENOMIC DNA]</scope>
    <source>
        <strain evidence="1">EDL933</strain>
        <strain evidence="3">O157:H7 / EDL933 / ATCC 700927 / EHEC</strain>
    </source>
</reference>
<dbReference type="KEGG" id="ece:Z0330"/>
<dbReference type="RefSeq" id="WP_000647284.1">
    <property type="nucleotide sequence ID" value="NZ_AP018488.1"/>
</dbReference>
<dbReference type="Proteomes" id="UP000002519">
    <property type="component" value="Chromosome"/>
</dbReference>
<evidence type="ECO:0000313" key="4">
    <source>
        <dbReference type="Proteomes" id="UP000177471"/>
    </source>
</evidence>
<proteinExistence type="predicted"/>
<protein>
    <submittedName>
        <fullName evidence="1">Uncharacterized protein</fullName>
    </submittedName>
</protein>
<organism evidence="1 3">
    <name type="scientific">Escherichia coli O157:H7</name>
    <dbReference type="NCBI Taxonomy" id="83334"/>
    <lineage>
        <taxon>Bacteria</taxon>
        <taxon>Pseudomonadati</taxon>
        <taxon>Pseudomonadota</taxon>
        <taxon>Gammaproteobacteria</taxon>
        <taxon>Enterobacterales</taxon>
        <taxon>Enterobacteriaceae</taxon>
        <taxon>Escherichia</taxon>
    </lineage>
</organism>
<evidence type="ECO:0000313" key="2">
    <source>
        <dbReference type="EMBL" id="APA44001.1"/>
    </source>
</evidence>
<dbReference type="Proteomes" id="UP000177471">
    <property type="component" value="Chromosome"/>
</dbReference>
<accession>A0A6N0MUH4</accession>
<name>A0A6N0MUH4_ECO57</name>
<dbReference type="AlphaFoldDB" id="A0A6N0MUH4"/>